<dbReference type="InterPro" id="IPR008334">
    <property type="entry name" value="5'-Nucleotdase_C"/>
</dbReference>
<keyword evidence="3" id="KW-0479">Metal-binding</keyword>
<dbReference type="AlphaFoldDB" id="A0A379QPX8"/>
<evidence type="ECO:0000256" key="4">
    <source>
        <dbReference type="ARBA" id="ARBA00022729"/>
    </source>
</evidence>
<dbReference type="NCBIfam" id="NF007109">
    <property type="entry name" value="PRK09558.1"/>
    <property type="match status" value="1"/>
</dbReference>
<dbReference type="GO" id="GO:0000166">
    <property type="term" value="F:nucleotide binding"/>
    <property type="evidence" value="ECO:0007669"/>
    <property type="project" value="UniProtKB-KW"/>
</dbReference>
<comment type="similarity">
    <text evidence="2 7">Belongs to the 5'-nucleotidase family.</text>
</comment>
<dbReference type="PANTHER" id="PTHR11575">
    <property type="entry name" value="5'-NUCLEOTIDASE-RELATED"/>
    <property type="match status" value="1"/>
</dbReference>
<feature type="signal peptide" evidence="7">
    <location>
        <begin position="1"/>
        <end position="25"/>
    </location>
</feature>
<dbReference type="GO" id="GO:0008253">
    <property type="term" value="F:5'-nucleotidase activity"/>
    <property type="evidence" value="ECO:0007669"/>
    <property type="project" value="TreeGrafter"/>
</dbReference>
<evidence type="ECO:0000256" key="1">
    <source>
        <dbReference type="ARBA" id="ARBA00004418"/>
    </source>
</evidence>
<evidence type="ECO:0000259" key="9">
    <source>
        <dbReference type="Pfam" id="PF02872"/>
    </source>
</evidence>
<dbReference type="EMBL" id="UGWP01000004">
    <property type="protein sequence ID" value="SUF58397.1"/>
    <property type="molecule type" value="Genomic_DNA"/>
</dbReference>
<dbReference type="InterPro" id="IPR006146">
    <property type="entry name" value="5'-Nucleotdase_CS"/>
</dbReference>
<dbReference type="FunFam" id="3.90.780.10:FF:000003">
    <property type="entry name" value="Protein UshA"/>
    <property type="match status" value="1"/>
</dbReference>
<dbReference type="PROSITE" id="PS00786">
    <property type="entry name" value="5_NUCLEOTIDASE_2"/>
    <property type="match status" value="1"/>
</dbReference>
<reference evidence="10 11" key="1">
    <citation type="submission" date="2018-06" db="EMBL/GenBank/DDBJ databases">
        <authorList>
            <consortium name="Pathogen Informatics"/>
            <person name="Doyle S."/>
        </authorList>
    </citation>
    <scope>NUCLEOTIDE SEQUENCE [LARGE SCALE GENOMIC DNA]</scope>
    <source>
        <strain evidence="10 11">NCTC10252</strain>
    </source>
</reference>
<dbReference type="Gene3D" id="3.90.780.10">
    <property type="entry name" value="5'-Nucleotidase, C-terminal domain"/>
    <property type="match status" value="1"/>
</dbReference>
<dbReference type="Pfam" id="PF00149">
    <property type="entry name" value="Metallophos"/>
    <property type="match status" value="1"/>
</dbReference>
<comment type="subcellular location">
    <subcellularLocation>
        <location evidence="1">Periplasm</location>
    </subcellularLocation>
</comment>
<dbReference type="InterPro" id="IPR036907">
    <property type="entry name" value="5'-Nucleotdase_C_sf"/>
</dbReference>
<evidence type="ECO:0000256" key="5">
    <source>
        <dbReference type="ARBA" id="ARBA00022741"/>
    </source>
</evidence>
<dbReference type="SUPFAM" id="SSF56300">
    <property type="entry name" value="Metallo-dependent phosphatases"/>
    <property type="match status" value="1"/>
</dbReference>
<evidence type="ECO:0000259" key="8">
    <source>
        <dbReference type="Pfam" id="PF00149"/>
    </source>
</evidence>
<dbReference type="CDD" id="cd07405">
    <property type="entry name" value="MPP_UshA_N"/>
    <property type="match status" value="1"/>
</dbReference>
<evidence type="ECO:0000256" key="6">
    <source>
        <dbReference type="ARBA" id="ARBA00022764"/>
    </source>
</evidence>
<dbReference type="PANTHER" id="PTHR11575:SF46">
    <property type="entry name" value="PROTEIN USHA"/>
    <property type="match status" value="1"/>
</dbReference>
<evidence type="ECO:0000256" key="3">
    <source>
        <dbReference type="ARBA" id="ARBA00022723"/>
    </source>
</evidence>
<dbReference type="Gene3D" id="3.60.21.10">
    <property type="match status" value="1"/>
</dbReference>
<dbReference type="PROSITE" id="PS00785">
    <property type="entry name" value="5_NUCLEOTIDASE_1"/>
    <property type="match status" value="1"/>
</dbReference>
<evidence type="ECO:0000256" key="2">
    <source>
        <dbReference type="ARBA" id="ARBA00006654"/>
    </source>
</evidence>
<dbReference type="GO" id="GO:0009166">
    <property type="term" value="P:nucleotide catabolic process"/>
    <property type="evidence" value="ECO:0007669"/>
    <property type="project" value="InterPro"/>
</dbReference>
<dbReference type="Pfam" id="PF02872">
    <property type="entry name" value="5_nucleotid_C"/>
    <property type="match status" value="1"/>
</dbReference>
<feature type="domain" description="Calcineurin-like phosphoesterase" evidence="8">
    <location>
        <begin position="35"/>
        <end position="253"/>
    </location>
</feature>
<evidence type="ECO:0000256" key="7">
    <source>
        <dbReference type="RuleBase" id="RU362119"/>
    </source>
</evidence>
<gene>
    <name evidence="10" type="primary">ushA</name>
    <name evidence="10" type="ORF">NCTC10252_03715</name>
</gene>
<dbReference type="InterPro" id="IPR006179">
    <property type="entry name" value="5_nucleotidase/apyrase"/>
</dbReference>
<organism evidence="10 11">
    <name type="scientific">Salmonella enterica</name>
    <name type="common">Salmonella choleraesuis</name>
    <dbReference type="NCBI Taxonomy" id="28901"/>
    <lineage>
        <taxon>Bacteria</taxon>
        <taxon>Pseudomonadati</taxon>
        <taxon>Pseudomonadota</taxon>
        <taxon>Gammaproteobacteria</taxon>
        <taxon>Enterobacterales</taxon>
        <taxon>Enterobacteriaceae</taxon>
        <taxon>Salmonella</taxon>
    </lineage>
</organism>
<evidence type="ECO:0000313" key="10">
    <source>
        <dbReference type="EMBL" id="SUF58397.1"/>
    </source>
</evidence>
<dbReference type="Proteomes" id="UP000254597">
    <property type="component" value="Unassembled WGS sequence"/>
</dbReference>
<feature type="chain" id="PRO_5016479964" evidence="7">
    <location>
        <begin position="26"/>
        <end position="550"/>
    </location>
</feature>
<sequence length="550" mass="60326">MKLLKRGVALALLAAFALASQPAQAYEKDKTYKITILHTNDHHGHFWRSEYGEYGLAAQKTLVDSIRKEVAQEGGSLLLLSGGDINTGVPESDLQDAEPDFRGMNLIGYDAMAVGNHEFDNPLTVLRQQEKWAKFPLLSANIYQKSTGERLFKPWAIFTRQDIKIAVIGLTTDDTAKIGNPEYFTDIEFRKPAEEAKVVIQELNMNEKPDVIIATTHMGHYDNGDHGSNAPGDVEMARSLPAGSLAMIVGGHSQDPVCMASENKKQVNYVPGTPCAPDKQNGIWIVQAHEWGKYVGRADFEFRNGEMKMVNYQLIPVNLKKKVTWDNGKSERVLYTPEIAENPQMLSLLTPFQNKGKAQLEVKIGSVNGLLEGDRSKVRFVQTNMGRVILAAQIARTGADFGVMSGGGIRDSIEAGDITYKNVLKVQPFGNIVVYADMSGKEVVDYLAAVAQMKPDSGAYPQFANVSFVAKGGKLTDLKIKGEPVDPAKTYRMATLSFNATGGDGYPRIDNKPGYVNTGFIDAEVLKEFIQQNSPLDAAAFAPKGEVSWL</sequence>
<keyword evidence="6" id="KW-0574">Periplasm</keyword>
<keyword evidence="7 10" id="KW-0378">Hydrolase</keyword>
<accession>A0A379QPX8</accession>
<dbReference type="InterPro" id="IPR029052">
    <property type="entry name" value="Metallo-depent_PP-like"/>
</dbReference>
<evidence type="ECO:0000313" key="11">
    <source>
        <dbReference type="Proteomes" id="UP000254597"/>
    </source>
</evidence>
<dbReference type="FunFam" id="3.60.21.10:FF:000025">
    <property type="entry name" value="Protein UshA"/>
    <property type="match status" value="1"/>
</dbReference>
<proteinExistence type="inferred from homology"/>
<keyword evidence="5 7" id="KW-0547">Nucleotide-binding</keyword>
<name>A0A379QPX8_SALER</name>
<keyword evidence="4 7" id="KW-0732">Signal</keyword>
<protein>
    <submittedName>
        <fullName evidence="10">Bifunctional UDP-sugar hydrolase/5'-nucleotidase</fullName>
    </submittedName>
</protein>
<dbReference type="PRINTS" id="PR01607">
    <property type="entry name" value="APYRASEFAMLY"/>
</dbReference>
<dbReference type="GO" id="GO:0046872">
    <property type="term" value="F:metal ion binding"/>
    <property type="evidence" value="ECO:0007669"/>
    <property type="project" value="UniProtKB-KW"/>
</dbReference>
<dbReference type="SUPFAM" id="SSF55816">
    <property type="entry name" value="5'-nucleotidase (syn. UDP-sugar hydrolase), C-terminal domain"/>
    <property type="match status" value="1"/>
</dbReference>
<dbReference type="GO" id="GO:0030288">
    <property type="term" value="C:outer membrane-bounded periplasmic space"/>
    <property type="evidence" value="ECO:0007669"/>
    <property type="project" value="TreeGrafter"/>
</dbReference>
<dbReference type="InterPro" id="IPR004843">
    <property type="entry name" value="Calcineurin-like_PHP"/>
</dbReference>
<dbReference type="GO" id="GO:0008768">
    <property type="term" value="F:UDP-sugar diphosphatase activity"/>
    <property type="evidence" value="ECO:0007669"/>
    <property type="project" value="TreeGrafter"/>
</dbReference>
<feature type="domain" description="5'-Nucleotidase C-terminal" evidence="9">
    <location>
        <begin position="364"/>
        <end position="507"/>
    </location>
</feature>